<accession>A0A1Y6D098</accession>
<name>A0A1Y6D098_9GAMM</name>
<gene>
    <name evidence="2" type="ORF">SAMN02949497_3246</name>
</gene>
<dbReference type="AlphaFoldDB" id="A0A1Y6D098"/>
<dbReference type="Proteomes" id="UP000192923">
    <property type="component" value="Unassembled WGS sequence"/>
</dbReference>
<evidence type="ECO:0000256" key="1">
    <source>
        <dbReference type="SAM" id="MobiDB-lite"/>
    </source>
</evidence>
<protein>
    <submittedName>
        <fullName evidence="2">Uncharacterized protein</fullName>
    </submittedName>
</protein>
<dbReference type="STRING" id="1760988.SAMN02949497_3246"/>
<organism evidence="2 3">
    <name type="scientific">Methylomagnum ishizawai</name>
    <dbReference type="NCBI Taxonomy" id="1760988"/>
    <lineage>
        <taxon>Bacteria</taxon>
        <taxon>Pseudomonadati</taxon>
        <taxon>Pseudomonadota</taxon>
        <taxon>Gammaproteobacteria</taxon>
        <taxon>Methylococcales</taxon>
        <taxon>Methylococcaceae</taxon>
        <taxon>Methylomagnum</taxon>
    </lineage>
</organism>
<evidence type="ECO:0000313" key="3">
    <source>
        <dbReference type="Proteomes" id="UP000192923"/>
    </source>
</evidence>
<keyword evidence="3" id="KW-1185">Reference proteome</keyword>
<proteinExistence type="predicted"/>
<dbReference type="EMBL" id="FXAM01000001">
    <property type="protein sequence ID" value="SMF95870.1"/>
    <property type="molecule type" value="Genomic_DNA"/>
</dbReference>
<evidence type="ECO:0000313" key="2">
    <source>
        <dbReference type="EMBL" id="SMF95870.1"/>
    </source>
</evidence>
<reference evidence="2 3" key="1">
    <citation type="submission" date="2016-12" db="EMBL/GenBank/DDBJ databases">
        <authorList>
            <person name="Song W.-J."/>
            <person name="Kurnit D.M."/>
        </authorList>
    </citation>
    <scope>NUCLEOTIDE SEQUENCE [LARGE SCALE GENOMIC DNA]</scope>
    <source>
        <strain evidence="2 3">175</strain>
    </source>
</reference>
<sequence length="60" mass="6709">MAYKEKPRPTGTNGGSGAYSNSTRSHHTTDITYCLEDFRRFIRTEHGLVLVGHQADRGQS</sequence>
<feature type="region of interest" description="Disordered" evidence="1">
    <location>
        <begin position="1"/>
        <end position="25"/>
    </location>
</feature>